<dbReference type="OrthoDB" id="726732at2759"/>
<evidence type="ECO:0000256" key="2">
    <source>
        <dbReference type="SAM" id="SignalP"/>
    </source>
</evidence>
<dbReference type="InterPro" id="IPR005199">
    <property type="entry name" value="Glyco_hydro_79"/>
</dbReference>
<evidence type="ECO:0000256" key="1">
    <source>
        <dbReference type="ARBA" id="ARBA00009800"/>
    </source>
</evidence>
<proteinExistence type="inferred from homology"/>
<dbReference type="STRING" id="888268.A0A1E5W920"/>
<dbReference type="EMBL" id="LWDX02017750">
    <property type="protein sequence ID" value="OEL33738.1"/>
    <property type="molecule type" value="Genomic_DNA"/>
</dbReference>
<gene>
    <name evidence="3" type="ORF">BAE44_0005242</name>
</gene>
<dbReference type="Gene3D" id="3.20.20.80">
    <property type="entry name" value="Glycosidases"/>
    <property type="match status" value="1"/>
</dbReference>
<dbReference type="AlphaFoldDB" id="A0A1E5W920"/>
<evidence type="ECO:0000313" key="3">
    <source>
        <dbReference type="EMBL" id="OEL33738.1"/>
    </source>
</evidence>
<dbReference type="PANTHER" id="PTHR14363">
    <property type="entry name" value="HEPARANASE-RELATED"/>
    <property type="match status" value="1"/>
</dbReference>
<dbReference type="GO" id="GO:0016020">
    <property type="term" value="C:membrane"/>
    <property type="evidence" value="ECO:0007669"/>
    <property type="project" value="InterPro"/>
</dbReference>
<dbReference type="GO" id="GO:0009505">
    <property type="term" value="C:plant-type cell wall"/>
    <property type="evidence" value="ECO:0007669"/>
    <property type="project" value="TreeGrafter"/>
</dbReference>
<sequence>MEVRLLLLIVLICLHAAPRRASAQQPGEATVIVKGSTRIAETDENYICATIDWWPPEKCNYNQCPWGQSSILNLDLDHPFLAQAIQGNELSGHGIGAKVDAKLYGKDVIEFKSILQQLYKAPMSQPLVLAPGGFFDQQWYSQLLQTSGHGVVDALTHHVYNLGGVCINNDTLFSGDDVHLIRKILDPKYLDRAEDTYRDMQLTIQRHGTWASAWVSESGGVFNNGGPLVSNAFIDSIWYLDQLGMASKYNTKVFCRQTLIGGNYGLLDTQTFLPNPDYYRQGYSYETIKMIQFGDNRQRFDIYFDHFFWYQCSTMASAYGQWSSFKLDNSVCQITHFTHAYFKMQQGITVLLINLSNTTGYNVTLQNDINVSLGKRPDLEKGSSFTHRLRKAVSWLGSKPSSDTKKREEYHLTTKDGDLQSKTMLLNGASLEMGDDGSVPAMDPVLVAIDSPVYIAPTSIAFVVLPKFEAKACS</sequence>
<comment type="caution">
    <text evidence="3">The sequence shown here is derived from an EMBL/GenBank/DDBJ whole genome shotgun (WGS) entry which is preliminary data.</text>
</comment>
<organism evidence="3 4">
    <name type="scientific">Dichanthelium oligosanthes</name>
    <dbReference type="NCBI Taxonomy" id="888268"/>
    <lineage>
        <taxon>Eukaryota</taxon>
        <taxon>Viridiplantae</taxon>
        <taxon>Streptophyta</taxon>
        <taxon>Embryophyta</taxon>
        <taxon>Tracheophyta</taxon>
        <taxon>Spermatophyta</taxon>
        <taxon>Magnoliopsida</taxon>
        <taxon>Liliopsida</taxon>
        <taxon>Poales</taxon>
        <taxon>Poaceae</taxon>
        <taxon>PACMAD clade</taxon>
        <taxon>Panicoideae</taxon>
        <taxon>Panicodae</taxon>
        <taxon>Paniceae</taxon>
        <taxon>Dichantheliinae</taxon>
        <taxon>Dichanthelium</taxon>
    </lineage>
</organism>
<dbReference type="SUPFAM" id="SSF51445">
    <property type="entry name" value="(Trans)glycosidases"/>
    <property type="match status" value="1"/>
</dbReference>
<evidence type="ECO:0000313" key="4">
    <source>
        <dbReference type="Proteomes" id="UP000095767"/>
    </source>
</evidence>
<comment type="similarity">
    <text evidence="1">Belongs to the glycosyl hydrolase 79 family.</text>
</comment>
<dbReference type="GO" id="GO:0004566">
    <property type="term" value="F:beta-glucuronidase activity"/>
    <property type="evidence" value="ECO:0007669"/>
    <property type="project" value="TreeGrafter"/>
</dbReference>
<protein>
    <submittedName>
        <fullName evidence="3">Heparanase-like protein 1</fullName>
    </submittedName>
</protein>
<keyword evidence="2" id="KW-0732">Signal</keyword>
<name>A0A1E5W920_9POAL</name>
<dbReference type="PANTHER" id="PTHR14363:SF30">
    <property type="entry name" value="PROTEIN 2, PUTATIVE, EXPRESSED-RELATED"/>
    <property type="match status" value="1"/>
</dbReference>
<dbReference type="Pfam" id="PF03662">
    <property type="entry name" value="Glyco_hydro_79n"/>
    <property type="match status" value="2"/>
</dbReference>
<accession>A0A1E5W920</accession>
<keyword evidence="4" id="KW-1185">Reference proteome</keyword>
<dbReference type="Proteomes" id="UP000095767">
    <property type="component" value="Unassembled WGS sequence"/>
</dbReference>
<dbReference type="InterPro" id="IPR017853">
    <property type="entry name" value="GH"/>
</dbReference>
<feature type="chain" id="PRO_5009188992" evidence="2">
    <location>
        <begin position="24"/>
        <end position="474"/>
    </location>
</feature>
<feature type="signal peptide" evidence="2">
    <location>
        <begin position="1"/>
        <end position="23"/>
    </location>
</feature>
<reference evidence="3 4" key="1">
    <citation type="submission" date="2016-09" db="EMBL/GenBank/DDBJ databases">
        <title>The draft genome of Dichanthelium oligosanthes: A C3 panicoid grass species.</title>
        <authorList>
            <person name="Studer A.J."/>
            <person name="Schnable J.C."/>
            <person name="Brutnell T.P."/>
        </authorList>
    </citation>
    <scope>NUCLEOTIDE SEQUENCE [LARGE SCALE GENOMIC DNA]</scope>
    <source>
        <strain evidence="4">cv. Kellogg 1175</strain>
        <tissue evidence="3">Leaf</tissue>
    </source>
</reference>